<feature type="signal peptide" evidence="4">
    <location>
        <begin position="1"/>
        <end position="17"/>
    </location>
</feature>
<dbReference type="CDD" id="cd09631">
    <property type="entry name" value="DOMON_DOH"/>
    <property type="match status" value="3"/>
</dbReference>
<dbReference type="InterPro" id="IPR000082">
    <property type="entry name" value="SEA_dom"/>
</dbReference>
<dbReference type="Gene3D" id="2.60.40.1210">
    <property type="entry name" value="Cellobiose dehydrogenase, cytochrome domain"/>
    <property type="match status" value="1"/>
</dbReference>
<sequence>MWIILSLVFSCLPCITGHISLIYPPSRKYDFDFMDNLLTPGPCGVPTGLGPSTTLLAGSTINVKFHLAYPHKGGFFLEVMNNNTNAILRHPQSGVLSSSNTTLRSAELTLPNQECRGCWIRLVRQAAEWVASCRKGYVFWSCADVDIIQTGFIESCSGHGTWRNNKCECGMLWIGDRCEHKVDCKDASDCNDHGECVDIATDPNPIKHCYCQHGWHGIQCDKTSSVATKNIDYSLYKKSELSPDYMLFYRYIAISEEIEMVLKVNSSNWVAIGWRPQSFRSGCQLFPNLPNARAWSAGEDEVNTKETTPKPEGEAEATTEPESVPETPKPEGEVTSEPETEGEVTSEPETEGEVTSEPETEGQVTSEPEPETEGEVTSEPETEGEVTSEPETEGEVTSEPETEGQVTSEPEPETEAEVTTEPESEPERACGSEWSTGCTNAGCTYKASWTYDSSNDEINFVLESTSTTSWLAIGFSDDQLMPGSDAFYGFYENNQLIVKDAYLAAKQTPTIDGTQNVVVVNGAVTNGILKIEVKRARNTGDSADKSFTDSDCYYFLYAMGTVNSGSISYHSKRWISTEKICIKACAIDQSYLSLTIKSVGAYVVTTPKPEGEAEATTEPESVPETPEPEVTSEPETEGEVTSEPETEGEVTSEPETEGEVTSEPETEGEVTSEPETEGEVTSEPETEGEVTSEPETESEVTSEPETEVEVTSEPETEGEVTSEPETEGEVTSEPETESEVTYEPETEGEVTSEPESEGGTKTCQSPLPELGYSSGGRIVGTNDRNGNAPRYGMDCSDIIVGTARGETSRIGDYYSRDRSTPKHDSVYGGEDSLTAALGFENDGQTVIVFRRKVQAFHRSDHTIEKGIMSVIWAHGQIEDSYRHNPESGDKPGFYAKDQLLYHGASPNRGTASINFLESARDLSTSCNGNWPTECDNCDLEVSWVYNEDTDDISFTMKARLNEESKWIGVGFSKDKNMANSDAIIGWVDNGQVHVSDRWMTGQVQPQKDAKDDIKNKRGIVENGVTTITFDRARDTGDSSDLAFTDNQCLYMFYAVGGGYKSSDESITKHGNTPTVSSSKICIRSCDVVASGTSLISTVEVTFNNQYDSKLSDRASDEFKNLERTMKEWMDMVFKSLPGYLETKILQFKQGSIIVVADVESIRDSDSVSNKAQYKTDIESLLQRGQSSPPQGYTITGFNVGNPRSVQAPKPFRLTLIEEIVIGLTVSLVIVIVIVAVCKLSETQREKKKAAASNKHQRFNGDSSSGSSTTSLSNQKPTLDYKMPAQGYTNAGYNTTLNSSNGTQRSTITYDEFIKTKNIP</sequence>
<dbReference type="SMART" id="SM00664">
    <property type="entry name" value="DoH"/>
    <property type="match status" value="3"/>
</dbReference>
<keyword evidence="1" id="KW-0245">EGF-like domain</keyword>
<dbReference type="Gene3D" id="2.10.25.10">
    <property type="entry name" value="Laminin"/>
    <property type="match status" value="1"/>
</dbReference>
<feature type="region of interest" description="Disordered" evidence="2">
    <location>
        <begin position="608"/>
        <end position="787"/>
    </location>
</feature>
<evidence type="ECO:0000259" key="7">
    <source>
        <dbReference type="PROSITE" id="PS50836"/>
    </source>
</evidence>
<evidence type="ECO:0000256" key="4">
    <source>
        <dbReference type="SAM" id="SignalP"/>
    </source>
</evidence>
<feature type="compositionally biased region" description="Acidic residues" evidence="2">
    <location>
        <begin position="626"/>
        <end position="756"/>
    </location>
</feature>
<keyword evidence="1" id="KW-1015">Disulfide bond</keyword>
<dbReference type="InterPro" id="IPR005018">
    <property type="entry name" value="DOMON_domain"/>
</dbReference>
<dbReference type="PROSITE" id="PS00022">
    <property type="entry name" value="EGF_1"/>
    <property type="match status" value="1"/>
</dbReference>
<protein>
    <recommendedName>
        <fullName evidence="10">DOMON domain-containing protein</fullName>
    </recommendedName>
</protein>
<feature type="domain" description="DOMON" evidence="7">
    <location>
        <begin position="443"/>
        <end position="560"/>
    </location>
</feature>
<dbReference type="STRING" id="225164.V4BC59"/>
<dbReference type="CTD" id="20235585"/>
<evidence type="ECO:0008006" key="10">
    <source>
        <dbReference type="Google" id="ProtNLM"/>
    </source>
</evidence>
<feature type="region of interest" description="Disordered" evidence="2">
    <location>
        <begin position="296"/>
        <end position="436"/>
    </location>
</feature>
<dbReference type="Proteomes" id="UP000030746">
    <property type="component" value="Unassembled WGS sequence"/>
</dbReference>
<feature type="region of interest" description="Disordered" evidence="2">
    <location>
        <begin position="1248"/>
        <end position="1284"/>
    </location>
</feature>
<dbReference type="RefSeq" id="XP_009043781.1">
    <property type="nucleotide sequence ID" value="XM_009045533.1"/>
</dbReference>
<gene>
    <name evidence="8" type="ORF">LOTGIDRAFT_152053</name>
</gene>
<feature type="compositionally biased region" description="Basic and acidic residues" evidence="2">
    <location>
        <begin position="302"/>
        <end position="313"/>
    </location>
</feature>
<dbReference type="InterPro" id="IPR000742">
    <property type="entry name" value="EGF"/>
</dbReference>
<feature type="domain" description="DOMON" evidence="7">
    <location>
        <begin position="748"/>
        <end position="875"/>
    </location>
</feature>
<reference evidence="8 9" key="1">
    <citation type="journal article" date="2013" name="Nature">
        <title>Insights into bilaterian evolution from three spiralian genomes.</title>
        <authorList>
            <person name="Simakov O."/>
            <person name="Marletaz F."/>
            <person name="Cho S.J."/>
            <person name="Edsinger-Gonzales E."/>
            <person name="Havlak P."/>
            <person name="Hellsten U."/>
            <person name="Kuo D.H."/>
            <person name="Larsson T."/>
            <person name="Lv J."/>
            <person name="Arendt D."/>
            <person name="Savage R."/>
            <person name="Osoegawa K."/>
            <person name="de Jong P."/>
            <person name="Grimwood J."/>
            <person name="Chapman J.A."/>
            <person name="Shapiro H."/>
            <person name="Aerts A."/>
            <person name="Otillar R.P."/>
            <person name="Terry A.Y."/>
            <person name="Boore J.L."/>
            <person name="Grigoriev I.V."/>
            <person name="Lindberg D.R."/>
            <person name="Seaver E.C."/>
            <person name="Weisblat D.A."/>
            <person name="Putnam N.H."/>
            <person name="Rokhsar D.S."/>
        </authorList>
    </citation>
    <scope>NUCLEOTIDE SEQUENCE [LARGE SCALE GENOMIC DNA]</scope>
</reference>
<dbReference type="PANTHER" id="PTHR46901">
    <property type="entry name" value="GH04942P"/>
    <property type="match status" value="1"/>
</dbReference>
<evidence type="ECO:0000256" key="3">
    <source>
        <dbReference type="SAM" id="Phobius"/>
    </source>
</evidence>
<dbReference type="Pfam" id="PF03351">
    <property type="entry name" value="DOMON"/>
    <property type="match status" value="3"/>
</dbReference>
<dbReference type="PROSITE" id="PS50026">
    <property type="entry name" value="EGF_3"/>
    <property type="match status" value="1"/>
</dbReference>
<feature type="domain" description="DOMON" evidence="7">
    <location>
        <begin position="937"/>
        <end position="1056"/>
    </location>
</feature>
<feature type="compositionally biased region" description="Basic residues" evidence="2">
    <location>
        <begin position="1248"/>
        <end position="1257"/>
    </location>
</feature>
<feature type="compositionally biased region" description="Acidic residues" evidence="2">
    <location>
        <begin position="368"/>
        <end position="402"/>
    </location>
</feature>
<dbReference type="InterPro" id="IPR036364">
    <property type="entry name" value="SEA_dom_sf"/>
</dbReference>
<keyword evidence="3" id="KW-0812">Transmembrane</keyword>
<accession>V4BC59</accession>
<feature type="compositionally biased region" description="Low complexity" evidence="2">
    <location>
        <begin position="1262"/>
        <end position="1272"/>
    </location>
</feature>
<dbReference type="PROSITE" id="PS50024">
    <property type="entry name" value="SEA"/>
    <property type="match status" value="1"/>
</dbReference>
<feature type="disulfide bond" evidence="1">
    <location>
        <begin position="211"/>
        <end position="220"/>
    </location>
</feature>
<feature type="domain" description="SEA" evidence="5">
    <location>
        <begin position="1090"/>
        <end position="1199"/>
    </location>
</feature>
<evidence type="ECO:0000313" key="8">
    <source>
        <dbReference type="EMBL" id="ESP05236.1"/>
    </source>
</evidence>
<keyword evidence="3" id="KW-1133">Transmembrane helix</keyword>
<dbReference type="Pfam" id="PF01390">
    <property type="entry name" value="SEA"/>
    <property type="match status" value="1"/>
</dbReference>
<dbReference type="HOGENOM" id="CLU_269388_0_0_1"/>
<name>V4BC59_LOTGI</name>
<comment type="caution">
    <text evidence="1">Lacks conserved residue(s) required for the propagation of feature annotation.</text>
</comment>
<feature type="compositionally biased region" description="Acidic residues" evidence="2">
    <location>
        <begin position="334"/>
        <end position="360"/>
    </location>
</feature>
<keyword evidence="9" id="KW-1185">Reference proteome</keyword>
<evidence type="ECO:0000313" key="9">
    <source>
        <dbReference type="Proteomes" id="UP000030746"/>
    </source>
</evidence>
<keyword evidence="3" id="KW-0472">Membrane</keyword>
<dbReference type="SUPFAM" id="SSF82671">
    <property type="entry name" value="SEA domain"/>
    <property type="match status" value="1"/>
</dbReference>
<dbReference type="OMA" id="EPNGEPT"/>
<dbReference type="EMBL" id="KB199650">
    <property type="protein sequence ID" value="ESP05236.1"/>
    <property type="molecule type" value="Genomic_DNA"/>
</dbReference>
<organism evidence="8 9">
    <name type="scientific">Lottia gigantea</name>
    <name type="common">Giant owl limpet</name>
    <dbReference type="NCBI Taxonomy" id="225164"/>
    <lineage>
        <taxon>Eukaryota</taxon>
        <taxon>Metazoa</taxon>
        <taxon>Spiralia</taxon>
        <taxon>Lophotrochozoa</taxon>
        <taxon>Mollusca</taxon>
        <taxon>Gastropoda</taxon>
        <taxon>Patellogastropoda</taxon>
        <taxon>Lottioidea</taxon>
        <taxon>Lottiidae</taxon>
        <taxon>Lottia</taxon>
    </lineage>
</organism>
<feature type="domain" description="EGF-like" evidence="6">
    <location>
        <begin position="180"/>
        <end position="221"/>
    </location>
</feature>
<dbReference type="SUPFAM" id="SSF49344">
    <property type="entry name" value="CBD9-like"/>
    <property type="match status" value="2"/>
</dbReference>
<dbReference type="KEGG" id="lgi:LOTGIDRAFT_152053"/>
<evidence type="ECO:0000256" key="2">
    <source>
        <dbReference type="SAM" id="MobiDB-lite"/>
    </source>
</evidence>
<dbReference type="GeneID" id="20235585"/>
<feature type="chain" id="PRO_5004717964" description="DOMON domain-containing protein" evidence="4">
    <location>
        <begin position="18"/>
        <end position="1319"/>
    </location>
</feature>
<evidence type="ECO:0000259" key="5">
    <source>
        <dbReference type="PROSITE" id="PS50024"/>
    </source>
</evidence>
<feature type="transmembrane region" description="Helical" evidence="3">
    <location>
        <begin position="1219"/>
        <end position="1239"/>
    </location>
</feature>
<dbReference type="PROSITE" id="PS01186">
    <property type="entry name" value="EGF_2"/>
    <property type="match status" value="1"/>
</dbReference>
<keyword evidence="4" id="KW-0732">Signal</keyword>
<dbReference type="InterPro" id="IPR045266">
    <property type="entry name" value="DOH_DOMON"/>
</dbReference>
<dbReference type="PANTHER" id="PTHR46901:SF2">
    <property type="entry name" value="GH04942P"/>
    <property type="match status" value="1"/>
</dbReference>
<evidence type="ECO:0000256" key="1">
    <source>
        <dbReference type="PROSITE-ProRule" id="PRU00076"/>
    </source>
</evidence>
<feature type="compositionally biased region" description="Acidic residues" evidence="2">
    <location>
        <begin position="410"/>
        <end position="424"/>
    </location>
</feature>
<dbReference type="Gene3D" id="3.30.70.960">
    <property type="entry name" value="SEA domain"/>
    <property type="match status" value="1"/>
</dbReference>
<proteinExistence type="predicted"/>
<dbReference type="OrthoDB" id="188511at2759"/>
<evidence type="ECO:0000259" key="6">
    <source>
        <dbReference type="PROSITE" id="PS50026"/>
    </source>
</evidence>
<dbReference type="PROSITE" id="PS50836">
    <property type="entry name" value="DOMON"/>
    <property type="match status" value="3"/>
</dbReference>